<evidence type="ECO:0000313" key="7">
    <source>
        <dbReference type="Proteomes" id="UP000318590"/>
    </source>
</evidence>
<keyword evidence="3" id="KW-0408">Iron</keyword>
<dbReference type="AlphaFoldDB" id="A0A547PXP8"/>
<name>A0A547PXP8_9RHOB</name>
<dbReference type="Pfam" id="PF06902">
    <property type="entry name" value="Fer4_19"/>
    <property type="match status" value="1"/>
</dbReference>
<evidence type="ECO:0000256" key="2">
    <source>
        <dbReference type="ARBA" id="ARBA00022723"/>
    </source>
</evidence>
<evidence type="ECO:0000259" key="5">
    <source>
        <dbReference type="SMART" id="SM00704"/>
    </source>
</evidence>
<evidence type="ECO:0000313" key="6">
    <source>
        <dbReference type="EMBL" id="TRD18927.1"/>
    </source>
</evidence>
<accession>A0A547PXP8</accession>
<keyword evidence="1" id="KW-0001">2Fe-2S</keyword>
<dbReference type="OrthoDB" id="9795032at2"/>
<dbReference type="EMBL" id="VFSV01000018">
    <property type="protein sequence ID" value="TRD18927.1"/>
    <property type="molecule type" value="Genomic_DNA"/>
</dbReference>
<dbReference type="InterPro" id="IPR042216">
    <property type="entry name" value="MitoNEET_CISD"/>
</dbReference>
<keyword evidence="4" id="KW-0411">Iron-sulfur</keyword>
<evidence type="ECO:0000256" key="4">
    <source>
        <dbReference type="ARBA" id="ARBA00023014"/>
    </source>
</evidence>
<dbReference type="GO" id="GO:0051537">
    <property type="term" value="F:2 iron, 2 sulfur cluster binding"/>
    <property type="evidence" value="ECO:0007669"/>
    <property type="project" value="UniProtKB-KW"/>
</dbReference>
<dbReference type="SMART" id="SM00704">
    <property type="entry name" value="ZnF_CDGSH"/>
    <property type="match status" value="2"/>
</dbReference>
<keyword evidence="2" id="KW-0479">Metal-binding</keyword>
<organism evidence="6 7">
    <name type="scientific">Palleronia caenipelagi</name>
    <dbReference type="NCBI Taxonomy" id="2489174"/>
    <lineage>
        <taxon>Bacteria</taxon>
        <taxon>Pseudomonadati</taxon>
        <taxon>Pseudomonadota</taxon>
        <taxon>Alphaproteobacteria</taxon>
        <taxon>Rhodobacterales</taxon>
        <taxon>Roseobacteraceae</taxon>
        <taxon>Palleronia</taxon>
    </lineage>
</organism>
<dbReference type="PANTHER" id="PTHR46491:SF3">
    <property type="entry name" value="CDGSH IRON-SULFUR DOMAIN-CONTAINING PROTEIN 3, MITOCHONDRIAL"/>
    <property type="match status" value="1"/>
</dbReference>
<dbReference type="RefSeq" id="WP_142834899.1">
    <property type="nucleotide sequence ID" value="NZ_VFSV01000018.1"/>
</dbReference>
<protein>
    <recommendedName>
        <fullName evidence="5">Iron-binding zinc finger CDGSH type domain-containing protein</fullName>
    </recommendedName>
</protein>
<dbReference type="Gene3D" id="3.40.5.90">
    <property type="entry name" value="CDGSH iron-sulfur domain, mitoNEET-type"/>
    <property type="match status" value="2"/>
</dbReference>
<gene>
    <name evidence="6" type="ORF">FEV53_11230</name>
</gene>
<evidence type="ECO:0000256" key="3">
    <source>
        <dbReference type="ARBA" id="ARBA00023004"/>
    </source>
</evidence>
<proteinExistence type="predicted"/>
<dbReference type="Pfam" id="PF09360">
    <property type="entry name" value="zf-CDGSH"/>
    <property type="match status" value="2"/>
</dbReference>
<sequence>MATIKPAKDGPLMVKDVPILRDADGQNITPDTPSIALCRCGASKNKPFCDGSHKDAGFSSENPDTELRTSAISYVGEVEGHVVTVSYTPALCGHVAECVRMQGIVFDPDRKPWIQPENGTIEGICEAVAACPSGALRVGLGQATPKHIEKNDTLIAVVENGPYVVNHVKIDADPGAEGASKNEYILCRCGQSKNKPFCDGTHHDTGWKDTP</sequence>
<comment type="caution">
    <text evidence="6">The sequence shown here is derived from an EMBL/GenBank/DDBJ whole genome shotgun (WGS) entry which is preliminary data.</text>
</comment>
<dbReference type="PANTHER" id="PTHR46491">
    <property type="entry name" value="CDGSH IRON SULFUR DOMAIN PROTEIN HOMOLOG"/>
    <property type="match status" value="1"/>
</dbReference>
<dbReference type="InterPro" id="IPR018967">
    <property type="entry name" value="FeS-contain_CDGSH-typ"/>
</dbReference>
<dbReference type="GO" id="GO:0005737">
    <property type="term" value="C:cytoplasm"/>
    <property type="evidence" value="ECO:0007669"/>
    <property type="project" value="UniProtKB-ARBA"/>
</dbReference>
<reference evidence="6 7" key="1">
    <citation type="submission" date="2019-06" db="EMBL/GenBank/DDBJ databases">
        <title>Paenimaribius caenipelagi gen. nov., sp. nov., isolated from a tidal flat.</title>
        <authorList>
            <person name="Yoon J.-H."/>
        </authorList>
    </citation>
    <scope>NUCLEOTIDE SEQUENCE [LARGE SCALE GENOMIC DNA]</scope>
    <source>
        <strain evidence="6 7">JBTF-M29</strain>
    </source>
</reference>
<dbReference type="GO" id="GO:0046872">
    <property type="term" value="F:metal ion binding"/>
    <property type="evidence" value="ECO:0007669"/>
    <property type="project" value="UniProtKB-KW"/>
</dbReference>
<keyword evidence="7" id="KW-1185">Reference proteome</keyword>
<evidence type="ECO:0000256" key="1">
    <source>
        <dbReference type="ARBA" id="ARBA00022714"/>
    </source>
</evidence>
<feature type="domain" description="Iron-binding zinc finger CDGSH type" evidence="5">
    <location>
        <begin position="16"/>
        <end position="59"/>
    </location>
</feature>
<dbReference type="InterPro" id="IPR010693">
    <property type="entry name" value="Divergent_4Fe-4S_mono-cluster"/>
</dbReference>
<feature type="domain" description="Iron-binding zinc finger CDGSH type" evidence="5">
    <location>
        <begin position="163"/>
        <end position="208"/>
    </location>
</feature>
<dbReference type="Proteomes" id="UP000318590">
    <property type="component" value="Unassembled WGS sequence"/>
</dbReference>
<dbReference type="InterPro" id="IPR052950">
    <property type="entry name" value="CISD"/>
</dbReference>